<evidence type="ECO:0000313" key="1">
    <source>
        <dbReference type="EMBL" id="JAE01834.1"/>
    </source>
</evidence>
<organism evidence="1">
    <name type="scientific">Arundo donax</name>
    <name type="common">Giant reed</name>
    <name type="synonym">Donax arundinaceus</name>
    <dbReference type="NCBI Taxonomy" id="35708"/>
    <lineage>
        <taxon>Eukaryota</taxon>
        <taxon>Viridiplantae</taxon>
        <taxon>Streptophyta</taxon>
        <taxon>Embryophyta</taxon>
        <taxon>Tracheophyta</taxon>
        <taxon>Spermatophyta</taxon>
        <taxon>Magnoliopsida</taxon>
        <taxon>Liliopsida</taxon>
        <taxon>Poales</taxon>
        <taxon>Poaceae</taxon>
        <taxon>PACMAD clade</taxon>
        <taxon>Arundinoideae</taxon>
        <taxon>Arundineae</taxon>
        <taxon>Arundo</taxon>
    </lineage>
</organism>
<dbReference type="EMBL" id="GBRH01196062">
    <property type="protein sequence ID" value="JAE01834.1"/>
    <property type="molecule type" value="Transcribed_RNA"/>
</dbReference>
<accession>A0A0A9ES45</accession>
<dbReference type="AlphaFoldDB" id="A0A0A9ES45"/>
<protein>
    <submittedName>
        <fullName evidence="1">ATATH7</fullName>
    </submittedName>
</protein>
<reference evidence="1" key="2">
    <citation type="journal article" date="2015" name="Data Brief">
        <title>Shoot transcriptome of the giant reed, Arundo donax.</title>
        <authorList>
            <person name="Barrero R.A."/>
            <person name="Guerrero F.D."/>
            <person name="Moolhuijzen P."/>
            <person name="Goolsby J.A."/>
            <person name="Tidwell J."/>
            <person name="Bellgard S.E."/>
            <person name="Bellgard M.I."/>
        </authorList>
    </citation>
    <scope>NUCLEOTIDE SEQUENCE</scope>
    <source>
        <tissue evidence="1">Shoot tissue taken approximately 20 cm above the soil surface</tissue>
    </source>
</reference>
<reference evidence="1" key="1">
    <citation type="submission" date="2014-09" db="EMBL/GenBank/DDBJ databases">
        <authorList>
            <person name="Magalhaes I.L.F."/>
            <person name="Oliveira U."/>
            <person name="Santos F.R."/>
            <person name="Vidigal T.H.D.A."/>
            <person name="Brescovit A.D."/>
            <person name="Santos A.J."/>
        </authorList>
    </citation>
    <scope>NUCLEOTIDE SEQUENCE</scope>
    <source>
        <tissue evidence="1">Shoot tissue taken approximately 20 cm above the soil surface</tissue>
    </source>
</reference>
<sequence length="25" mass="2993">MFGTTLLITITLHIHLLQHYGFHVW</sequence>
<proteinExistence type="predicted"/>
<name>A0A0A9ES45_ARUDO</name>